<dbReference type="GO" id="GO:0003676">
    <property type="term" value="F:nucleic acid binding"/>
    <property type="evidence" value="ECO:0007669"/>
    <property type="project" value="InterPro"/>
</dbReference>
<dbReference type="GO" id="GO:0016705">
    <property type="term" value="F:oxidoreductase activity, acting on paired donors, with incorporation or reduction of molecular oxygen"/>
    <property type="evidence" value="ECO:0007669"/>
    <property type="project" value="InterPro"/>
</dbReference>
<evidence type="ECO:0000256" key="10">
    <source>
        <dbReference type="ARBA" id="ARBA00023161"/>
    </source>
</evidence>
<dbReference type="SUPFAM" id="SSF54928">
    <property type="entry name" value="RNA-binding domain, RBD"/>
    <property type="match status" value="1"/>
</dbReference>
<evidence type="ECO:0000256" key="6">
    <source>
        <dbReference type="ARBA" id="ARBA00022723"/>
    </source>
</evidence>
<dbReference type="PRINTS" id="PR00463">
    <property type="entry name" value="EP450I"/>
</dbReference>
<dbReference type="Pfam" id="PF00067">
    <property type="entry name" value="p450"/>
    <property type="match status" value="1"/>
</dbReference>
<dbReference type="EMBL" id="LNZH02000163">
    <property type="protein sequence ID" value="OCB89190.1"/>
    <property type="molecule type" value="Genomic_DNA"/>
</dbReference>
<keyword evidence="13" id="KW-0472">Membrane</keyword>
<accession>A0A9Q5N6I9</accession>
<organism evidence="15 16">
    <name type="scientific">Sanghuangporus baumii</name>
    <name type="common">Phellinus baumii</name>
    <dbReference type="NCBI Taxonomy" id="108892"/>
    <lineage>
        <taxon>Eukaryota</taxon>
        <taxon>Fungi</taxon>
        <taxon>Dikarya</taxon>
        <taxon>Basidiomycota</taxon>
        <taxon>Agaricomycotina</taxon>
        <taxon>Agaricomycetes</taxon>
        <taxon>Hymenochaetales</taxon>
        <taxon>Hymenochaetaceae</taxon>
        <taxon>Sanghuangporus</taxon>
    </lineage>
</organism>
<dbReference type="GO" id="GO:0004497">
    <property type="term" value="F:monooxygenase activity"/>
    <property type="evidence" value="ECO:0007669"/>
    <property type="project" value="UniProtKB-KW"/>
</dbReference>
<dbReference type="SUPFAM" id="SSF48264">
    <property type="entry name" value="Cytochrome P450"/>
    <property type="match status" value="1"/>
</dbReference>
<dbReference type="PRINTS" id="PR00385">
    <property type="entry name" value="P450"/>
</dbReference>
<evidence type="ECO:0000256" key="7">
    <source>
        <dbReference type="ARBA" id="ARBA00023002"/>
    </source>
</evidence>
<comment type="caution">
    <text evidence="15">The sequence shown here is derived from an EMBL/GenBank/DDBJ whole genome shotgun (WGS) entry which is preliminary data.</text>
</comment>
<keyword evidence="13" id="KW-0812">Transmembrane</keyword>
<feature type="region of interest" description="Disordered" evidence="12">
    <location>
        <begin position="1"/>
        <end position="34"/>
    </location>
</feature>
<dbReference type="InterPro" id="IPR036396">
    <property type="entry name" value="Cyt_P450_sf"/>
</dbReference>
<evidence type="ECO:0000256" key="13">
    <source>
        <dbReference type="SAM" id="Phobius"/>
    </source>
</evidence>
<dbReference type="OrthoDB" id="2789670at2759"/>
<dbReference type="InterPro" id="IPR001128">
    <property type="entry name" value="Cyt_P450"/>
</dbReference>
<dbReference type="InterPro" id="IPR035979">
    <property type="entry name" value="RBD_domain_sf"/>
</dbReference>
<dbReference type="PANTHER" id="PTHR46300:SF7">
    <property type="entry name" value="P450, PUTATIVE (EUROFUNG)-RELATED"/>
    <property type="match status" value="1"/>
</dbReference>
<comment type="similarity">
    <text evidence="3">Belongs to the RENT3 family.</text>
</comment>
<feature type="binding site" description="axial binding residue" evidence="11">
    <location>
        <position position="1043"/>
    </location>
    <ligand>
        <name>heme</name>
        <dbReference type="ChEBI" id="CHEBI:30413"/>
    </ligand>
    <ligandPart>
        <name>Fe</name>
        <dbReference type="ChEBI" id="CHEBI:18248"/>
    </ligandPart>
</feature>
<keyword evidence="6 11" id="KW-0479">Metal-binding</keyword>
<keyword evidence="9" id="KW-0503">Monooxygenase</keyword>
<keyword evidence="5 11" id="KW-0349">Heme</keyword>
<dbReference type="Gene3D" id="1.10.630.10">
    <property type="entry name" value="Cytochrome P450"/>
    <property type="match status" value="1"/>
</dbReference>
<comment type="pathway">
    <text evidence="2">Secondary metabolite biosynthesis.</text>
</comment>
<dbReference type="InterPro" id="IPR012677">
    <property type="entry name" value="Nucleotide-bd_a/b_plait_sf"/>
</dbReference>
<evidence type="ECO:0000259" key="14">
    <source>
        <dbReference type="Pfam" id="PF03467"/>
    </source>
</evidence>
<dbReference type="AlphaFoldDB" id="A0A9Q5N6I9"/>
<dbReference type="InterPro" id="IPR050364">
    <property type="entry name" value="Cytochrome_P450_fung"/>
</dbReference>
<feature type="domain" description="UPF3" evidence="14">
    <location>
        <begin position="30"/>
        <end position="195"/>
    </location>
</feature>
<dbReference type="PANTHER" id="PTHR46300">
    <property type="entry name" value="P450, PUTATIVE (EUROFUNG)-RELATED-RELATED"/>
    <property type="match status" value="1"/>
</dbReference>
<evidence type="ECO:0000256" key="3">
    <source>
        <dbReference type="ARBA" id="ARBA00005991"/>
    </source>
</evidence>
<comment type="similarity">
    <text evidence="4">Belongs to the cytochrome P450 family.</text>
</comment>
<evidence type="ECO:0000256" key="1">
    <source>
        <dbReference type="ARBA" id="ARBA00001971"/>
    </source>
</evidence>
<keyword evidence="8 11" id="KW-0408">Iron</keyword>
<dbReference type="GO" id="GO:0005506">
    <property type="term" value="F:iron ion binding"/>
    <property type="evidence" value="ECO:0007669"/>
    <property type="project" value="InterPro"/>
</dbReference>
<dbReference type="InterPro" id="IPR002401">
    <property type="entry name" value="Cyt_P450_E_grp-I"/>
</dbReference>
<feature type="transmembrane region" description="Helical" evidence="13">
    <location>
        <begin position="597"/>
        <end position="622"/>
    </location>
</feature>
<dbReference type="PROSITE" id="PS00086">
    <property type="entry name" value="CYTOCHROME_P450"/>
    <property type="match status" value="1"/>
</dbReference>
<evidence type="ECO:0000256" key="4">
    <source>
        <dbReference type="ARBA" id="ARBA00010617"/>
    </source>
</evidence>
<evidence type="ECO:0000313" key="15">
    <source>
        <dbReference type="EMBL" id="OCB89190.1"/>
    </source>
</evidence>
<keyword evidence="16" id="KW-1185">Reference proteome</keyword>
<evidence type="ECO:0000256" key="9">
    <source>
        <dbReference type="ARBA" id="ARBA00023033"/>
    </source>
</evidence>
<dbReference type="Gene3D" id="3.30.70.330">
    <property type="match status" value="1"/>
</dbReference>
<feature type="compositionally biased region" description="Low complexity" evidence="12">
    <location>
        <begin position="259"/>
        <end position="280"/>
    </location>
</feature>
<gene>
    <name evidence="15" type="ORF">A7U60_g3676</name>
</gene>
<evidence type="ECO:0000256" key="2">
    <source>
        <dbReference type="ARBA" id="ARBA00005179"/>
    </source>
</evidence>
<dbReference type="Proteomes" id="UP000757232">
    <property type="component" value="Unassembled WGS sequence"/>
</dbReference>
<feature type="compositionally biased region" description="Polar residues" evidence="12">
    <location>
        <begin position="396"/>
        <end position="405"/>
    </location>
</feature>
<feature type="compositionally biased region" description="Basic and acidic residues" evidence="12">
    <location>
        <begin position="338"/>
        <end position="352"/>
    </location>
</feature>
<evidence type="ECO:0000256" key="5">
    <source>
        <dbReference type="ARBA" id="ARBA00022617"/>
    </source>
</evidence>
<feature type="compositionally biased region" description="Basic and acidic residues" evidence="12">
    <location>
        <begin position="304"/>
        <end position="315"/>
    </location>
</feature>
<keyword evidence="13" id="KW-1133">Transmembrane helix</keyword>
<dbReference type="InterPro" id="IPR005120">
    <property type="entry name" value="UPF3_dom"/>
</dbReference>
<name>A0A9Q5N6I9_SANBA</name>
<feature type="compositionally biased region" description="Basic and acidic residues" evidence="12">
    <location>
        <begin position="204"/>
        <end position="222"/>
    </location>
</feature>
<evidence type="ECO:0000313" key="16">
    <source>
        <dbReference type="Proteomes" id="UP000757232"/>
    </source>
</evidence>
<dbReference type="CDD" id="cd12455">
    <property type="entry name" value="RRM_like_Smg4_UPF3"/>
    <property type="match status" value="1"/>
</dbReference>
<comment type="cofactor">
    <cofactor evidence="1 11">
        <name>heme</name>
        <dbReference type="ChEBI" id="CHEBI:30413"/>
    </cofactor>
</comment>
<evidence type="ECO:0000256" key="8">
    <source>
        <dbReference type="ARBA" id="ARBA00023004"/>
    </source>
</evidence>
<evidence type="ECO:0000256" key="11">
    <source>
        <dbReference type="PIRSR" id="PIRSR602401-1"/>
    </source>
</evidence>
<dbReference type="GO" id="GO:0020037">
    <property type="term" value="F:heme binding"/>
    <property type="evidence" value="ECO:0007669"/>
    <property type="project" value="InterPro"/>
</dbReference>
<evidence type="ECO:0000256" key="12">
    <source>
        <dbReference type="SAM" id="MobiDB-lite"/>
    </source>
</evidence>
<feature type="compositionally biased region" description="Low complexity" evidence="12">
    <location>
        <begin position="451"/>
        <end position="461"/>
    </location>
</feature>
<feature type="region of interest" description="Disordered" evidence="12">
    <location>
        <begin position="204"/>
        <end position="494"/>
    </location>
</feature>
<dbReference type="Pfam" id="PF03467">
    <property type="entry name" value="Smg4_UPF3"/>
    <property type="match status" value="1"/>
</dbReference>
<feature type="compositionally biased region" description="Polar residues" evidence="12">
    <location>
        <begin position="288"/>
        <end position="301"/>
    </location>
</feature>
<feature type="compositionally biased region" description="Basic and acidic residues" evidence="12">
    <location>
        <begin position="379"/>
        <end position="392"/>
    </location>
</feature>
<protein>
    <submittedName>
        <fullName evidence="15">Cytochrome P450</fullName>
    </submittedName>
</protein>
<keyword evidence="7" id="KW-0560">Oxidoreductase</keyword>
<dbReference type="GO" id="GO:0000184">
    <property type="term" value="P:nuclear-transcribed mRNA catabolic process, nonsense-mediated decay"/>
    <property type="evidence" value="ECO:0007669"/>
    <property type="project" value="UniProtKB-KW"/>
</dbReference>
<proteinExistence type="inferred from homology"/>
<dbReference type="InterPro" id="IPR017972">
    <property type="entry name" value="Cyt_P450_CS"/>
</dbReference>
<keyword evidence="10" id="KW-0866">Nonsense-mediated mRNA decay</keyword>
<sequence length="1117" mass="123697">MAATAEPTGKQKNKPRSEKKPQATQSPAHDKLKTIVRRLPPNLPEDVFWQSVQPWVTDETVSWRAFYPGKIRKKHNVNKEDMPSRAYIAFRTVEKLATFSQAYDGHIFRDKTGNESFAIVEFAPFQKVPPEKRKVDTRMGTIEQDDDFKSFLASLSTPTSKPSETETIEALVAASQAPEQPKTTPLLEALRAEKQAQRDKETILKAHAHYRDRNLAKEELGSRKKGKQAQGAPPIERDEASAGPGQGKRNRRGGKKGDANAGGPAQKAKAKEAATAPPTKVLVKTGVKQGSQQDSASSAPSTKEAAKEPPQERRARPGIGTRQFEVALAGAGVLLGGSDRKSRRERERERKLGAPIESVATADKGKDKVEKPSAQTSPGKERSRGGRKRGDGAKSQTGPTITNVVESFAGPVPTILPRSENQPGILSRPVPALTAKDVPISEGVPGEPESRAATGGRTTPGEGRGEGHGGRRRGRGRSFPRGAAPPPATGSTTSMFSASARSILSIDGGVCVSFVAIELMNIGLLDNHYFAIVHRVKCNTCFPTYFPYKGMIPDLCTAFEFYLAFDSRKNKKTAGSSDWTSSLGTLRDINKVYFQLLLARTLLMMATLLLDVIAFSCAAFSLRSWLKRRKSRALETCPLPPGPKGLPLVGNIFDMPDSEEWEKAREWGETYGDLVMVKIFGTRYFFVNSYEVALDLFEKRGNIYSTRPFNSMLELEEWIWFTVMMPYGDEHRKSRQQLHRYFQQNAVSDYHEVQTMCTQKLLLGMLEDPTKYADHIRYSAGELIMKVGYGYQVAEKHDPYIELVERAMESATEAQRFFLVNALPALQYLPEWFPGAQFLTTAKIGRDLSRQMLSKPFAMAKELIANGKGSVSIASKLLEQNTDANGEVPNETLIAKTVGTTYAAGADTTVSALLTFILAMVLYPETMRRGQEELDRVIGRNTLPTMDDKANLPYITAICKEVLRYQPVTPLAVAHSASEDDVYNGYFIPAGTTILPNVWAMARNPKEYPEPDKFRPERWLATDGRKAPLEANKVVFGFGRRICPGRHFAENSIFIGVASILAMFDIQMAVDDKGEPIVPKEEYTQNFVRHPKPFKCNITPRSDKSAELIRQAVESIH</sequence>
<dbReference type="CDD" id="cd11065">
    <property type="entry name" value="CYP64-like"/>
    <property type="match status" value="1"/>
</dbReference>
<reference evidence="15" key="1">
    <citation type="submission" date="2016-06" db="EMBL/GenBank/DDBJ databases">
        <title>Draft Genome sequence of the fungus Inonotus baumii.</title>
        <authorList>
            <person name="Zhu H."/>
            <person name="Lin W."/>
        </authorList>
    </citation>
    <scope>NUCLEOTIDE SEQUENCE</scope>
    <source>
        <strain evidence="15">821</strain>
    </source>
</reference>